<accession>A0A852WSF0</accession>
<organism evidence="2 3">
    <name type="scientific">Agromyces hippuratus</name>
    <dbReference type="NCBI Taxonomy" id="286438"/>
    <lineage>
        <taxon>Bacteria</taxon>
        <taxon>Bacillati</taxon>
        <taxon>Actinomycetota</taxon>
        <taxon>Actinomycetes</taxon>
        <taxon>Micrococcales</taxon>
        <taxon>Microbacteriaceae</taxon>
        <taxon>Agromyces</taxon>
    </lineage>
</organism>
<feature type="region of interest" description="Disordered" evidence="1">
    <location>
        <begin position="31"/>
        <end position="57"/>
    </location>
</feature>
<keyword evidence="3" id="KW-1185">Reference proteome</keyword>
<evidence type="ECO:0000256" key="1">
    <source>
        <dbReference type="SAM" id="MobiDB-lite"/>
    </source>
</evidence>
<evidence type="ECO:0000313" key="3">
    <source>
        <dbReference type="Proteomes" id="UP000549066"/>
    </source>
</evidence>
<evidence type="ECO:0000313" key="2">
    <source>
        <dbReference type="EMBL" id="NYG21182.1"/>
    </source>
</evidence>
<name>A0A852WSF0_9MICO</name>
<protein>
    <submittedName>
        <fullName evidence="2">Uncharacterized protein</fullName>
    </submittedName>
</protein>
<gene>
    <name evidence="2" type="ORF">BJY17_001929</name>
</gene>
<comment type="caution">
    <text evidence="2">The sequence shown here is derived from an EMBL/GenBank/DDBJ whole genome shotgun (WGS) entry which is preliminary data.</text>
</comment>
<dbReference type="RefSeq" id="WP_179551175.1">
    <property type="nucleotide sequence ID" value="NZ_JACCFI010000001.1"/>
</dbReference>
<proteinExistence type="predicted"/>
<dbReference type="Proteomes" id="UP000549066">
    <property type="component" value="Unassembled WGS sequence"/>
</dbReference>
<dbReference type="AlphaFoldDB" id="A0A852WSF0"/>
<sequence>MIGIIAFAVTAYAFAAIALASSGTRLPAPSHWLSGAQASPTQPAPADALPVDGATPEPVETERLALAQAVGTAVFVLEQAASADATWPASLAVTTDSSALISPDGVSLAPLPAGAQVLYSTSSDLREFSLTLVGPLGSVATYESTTGTLSTSAP</sequence>
<reference evidence="2 3" key="1">
    <citation type="submission" date="2020-07" db="EMBL/GenBank/DDBJ databases">
        <title>Sequencing the genomes of 1000 actinobacteria strains.</title>
        <authorList>
            <person name="Klenk H.-P."/>
        </authorList>
    </citation>
    <scope>NUCLEOTIDE SEQUENCE [LARGE SCALE GENOMIC DNA]</scope>
    <source>
        <strain evidence="2 3">DSM 8598</strain>
    </source>
</reference>
<dbReference type="EMBL" id="JACCFI010000001">
    <property type="protein sequence ID" value="NYG21182.1"/>
    <property type="molecule type" value="Genomic_DNA"/>
</dbReference>